<evidence type="ECO:0000313" key="2">
    <source>
        <dbReference type="Proteomes" id="UP000003781"/>
    </source>
</evidence>
<dbReference type="Proteomes" id="UP000003781">
    <property type="component" value="Unassembled WGS sequence"/>
</dbReference>
<gene>
    <name evidence="1" type="ORF">CY0110_22869</name>
</gene>
<name>A3IX80_9CHRO</name>
<organism evidence="1 2">
    <name type="scientific">Crocosphaera chwakensis CCY0110</name>
    <dbReference type="NCBI Taxonomy" id="391612"/>
    <lineage>
        <taxon>Bacteria</taxon>
        <taxon>Bacillati</taxon>
        <taxon>Cyanobacteriota</taxon>
        <taxon>Cyanophyceae</taxon>
        <taxon>Oscillatoriophycideae</taxon>
        <taxon>Chroococcales</taxon>
        <taxon>Aphanothecaceae</taxon>
        <taxon>Crocosphaera</taxon>
        <taxon>Crocosphaera chwakensis</taxon>
    </lineage>
</organism>
<accession>A3IX80</accession>
<dbReference type="AlphaFoldDB" id="A3IX80"/>
<comment type="caution">
    <text evidence="1">The sequence shown here is derived from an EMBL/GenBank/DDBJ whole genome shotgun (WGS) entry which is preliminary data.</text>
</comment>
<evidence type="ECO:0000313" key="1">
    <source>
        <dbReference type="EMBL" id="EAZ88919.1"/>
    </source>
</evidence>
<sequence length="42" mass="4952">MVGFIESRIYEGLIINKFLRIGQKVDKIGRKNYREKVPSLNK</sequence>
<dbReference type="EMBL" id="AAXW01000061">
    <property type="protein sequence ID" value="EAZ88919.1"/>
    <property type="molecule type" value="Genomic_DNA"/>
</dbReference>
<protein>
    <submittedName>
        <fullName evidence="1">Uncharacterized protein</fullName>
    </submittedName>
</protein>
<reference evidence="1 2" key="1">
    <citation type="submission" date="2007-03" db="EMBL/GenBank/DDBJ databases">
        <authorList>
            <person name="Stal L."/>
            <person name="Ferriera S."/>
            <person name="Johnson J."/>
            <person name="Kravitz S."/>
            <person name="Beeson K."/>
            <person name="Sutton G."/>
            <person name="Rogers Y.-H."/>
            <person name="Friedman R."/>
            <person name="Frazier M."/>
            <person name="Venter J.C."/>
        </authorList>
    </citation>
    <scope>NUCLEOTIDE SEQUENCE [LARGE SCALE GENOMIC DNA]</scope>
    <source>
        <strain evidence="1 2">CCY0110</strain>
    </source>
</reference>
<keyword evidence="2" id="KW-1185">Reference proteome</keyword>
<proteinExistence type="predicted"/>